<reference evidence="10" key="1">
    <citation type="submission" date="2017-10" db="EMBL/GenBank/DDBJ databases">
        <authorList>
            <person name="Toshchakov S.V."/>
            <person name="Goeva M.A."/>
        </authorList>
    </citation>
    <scope>NUCLEOTIDE SEQUENCE [LARGE SCALE GENOMIC DNA]</scope>
    <source>
        <strain evidence="10">JR1/69-1-13</strain>
    </source>
</reference>
<gene>
    <name evidence="9" type="ORF">CR165_02505</name>
</gene>
<dbReference type="SUPFAM" id="SSF53448">
    <property type="entry name" value="Nucleotide-diphospho-sugar transferases"/>
    <property type="match status" value="1"/>
</dbReference>
<feature type="transmembrane region" description="Helical" evidence="7">
    <location>
        <begin position="428"/>
        <end position="449"/>
    </location>
</feature>
<dbReference type="InterPro" id="IPR050321">
    <property type="entry name" value="Glycosyltr_2/OpgH_subfam"/>
</dbReference>
<evidence type="ECO:0000256" key="2">
    <source>
        <dbReference type="ARBA" id="ARBA00022676"/>
    </source>
</evidence>
<dbReference type="PANTHER" id="PTHR43867:SF4">
    <property type="entry name" value="BETA-(1-3)-GLUCOSYL TRANSFERASE"/>
    <property type="match status" value="1"/>
</dbReference>
<dbReference type="AlphaFoldDB" id="A0A2U1VA42"/>
<protein>
    <recommendedName>
        <fullName evidence="8">Glycosyltransferase 2-like domain-containing protein</fullName>
    </recommendedName>
</protein>
<name>A0A2U1VA42_9PROT</name>
<dbReference type="PANTHER" id="PTHR43867">
    <property type="entry name" value="CELLULOSE SYNTHASE CATALYTIC SUBUNIT A [UDP-FORMING]"/>
    <property type="match status" value="1"/>
</dbReference>
<feature type="domain" description="Glycosyltransferase 2-like" evidence="8">
    <location>
        <begin position="146"/>
        <end position="264"/>
    </location>
</feature>
<keyword evidence="6 7" id="KW-0472">Membrane</keyword>
<evidence type="ECO:0000256" key="6">
    <source>
        <dbReference type="ARBA" id="ARBA00023136"/>
    </source>
</evidence>
<dbReference type="InterPro" id="IPR001173">
    <property type="entry name" value="Glyco_trans_2-like"/>
</dbReference>
<keyword evidence="4 7" id="KW-0812">Transmembrane</keyword>
<evidence type="ECO:0000256" key="7">
    <source>
        <dbReference type="SAM" id="Phobius"/>
    </source>
</evidence>
<keyword evidence="2" id="KW-0328">Glycosyltransferase</keyword>
<sequence length="545" mass="57065">MPLRQGGRGGHAPAPLLWALLPLLALAQGAAWWAAGGGGAVAWGGGAALAGLRGGAWALRGAGGLRWPGLLMVALPGQLLAGGLAVLARQGLASHPAWLALLVLLLPMALLLLWEARLLADSLFARAYRRRHPALGQAGGPEPRVSVHLPTQDMPPALLRDTLDHLAELDYGALEVLVLDSSHSPESWEPVAEHCARLGPRFRFFHLGAGQRAARNFALREMAPDAALVATLEPGCRVQPDWLRHAVPFFRDPGLGFVQAAACAPERGAPLAERLAHAADASRWPRVQRARNEHRAVPLRPALALIRRPALEMAGGWDEAAPCQPAELGLRLLRQGWDGLELADGLAAGHVPAVPQASVAGLLHGLRRHGAALLNPRHRGLSPAQRRHLLAEPAASAGDALWLALAVLALPWTLALAAARLLEAAPLLPFLLPALMLPLFRLAQAALLAPRGYRALAGLAALATMPERGAALWRAALAPTAETGRPHRLVSLLLALLAGAAGSLGLGGAQGLGWAGVLLLLAVPCAAALALRRQARPAPAEWEAG</sequence>
<feature type="transmembrane region" description="Helical" evidence="7">
    <location>
        <begin position="98"/>
        <end position="120"/>
    </location>
</feature>
<keyword evidence="10" id="KW-1185">Reference proteome</keyword>
<proteinExistence type="predicted"/>
<comment type="caution">
    <text evidence="9">The sequence shown here is derived from an EMBL/GenBank/DDBJ whole genome shotgun (WGS) entry which is preliminary data.</text>
</comment>
<evidence type="ECO:0000256" key="3">
    <source>
        <dbReference type="ARBA" id="ARBA00022679"/>
    </source>
</evidence>
<comment type="subcellular location">
    <subcellularLocation>
        <location evidence="1">Membrane</location>
        <topology evidence="1">Multi-pass membrane protein</topology>
    </subcellularLocation>
</comment>
<feature type="transmembrane region" description="Helical" evidence="7">
    <location>
        <begin position="489"/>
        <end position="506"/>
    </location>
</feature>
<dbReference type="GO" id="GO:0005886">
    <property type="term" value="C:plasma membrane"/>
    <property type="evidence" value="ECO:0007669"/>
    <property type="project" value="TreeGrafter"/>
</dbReference>
<evidence type="ECO:0000313" key="10">
    <source>
        <dbReference type="Proteomes" id="UP000245048"/>
    </source>
</evidence>
<accession>A0A2U1VA42</accession>
<dbReference type="Pfam" id="PF00535">
    <property type="entry name" value="Glycos_transf_2"/>
    <property type="match status" value="1"/>
</dbReference>
<dbReference type="InterPro" id="IPR029044">
    <property type="entry name" value="Nucleotide-diphossugar_trans"/>
</dbReference>
<feature type="transmembrane region" description="Helical" evidence="7">
    <location>
        <begin position="512"/>
        <end position="531"/>
    </location>
</feature>
<feature type="transmembrane region" description="Helical" evidence="7">
    <location>
        <begin position="40"/>
        <end position="59"/>
    </location>
</feature>
<evidence type="ECO:0000259" key="8">
    <source>
        <dbReference type="Pfam" id="PF00535"/>
    </source>
</evidence>
<organism evidence="9 10">
    <name type="scientific">Teichococcus aestuarii</name>
    <dbReference type="NCBI Taxonomy" id="568898"/>
    <lineage>
        <taxon>Bacteria</taxon>
        <taxon>Pseudomonadati</taxon>
        <taxon>Pseudomonadota</taxon>
        <taxon>Alphaproteobacteria</taxon>
        <taxon>Acetobacterales</taxon>
        <taxon>Roseomonadaceae</taxon>
        <taxon>Roseomonas</taxon>
    </lineage>
</organism>
<feature type="transmembrane region" description="Helical" evidence="7">
    <location>
        <begin position="71"/>
        <end position="92"/>
    </location>
</feature>
<evidence type="ECO:0000256" key="1">
    <source>
        <dbReference type="ARBA" id="ARBA00004141"/>
    </source>
</evidence>
<evidence type="ECO:0000256" key="4">
    <source>
        <dbReference type="ARBA" id="ARBA00022692"/>
    </source>
</evidence>
<keyword evidence="5 7" id="KW-1133">Transmembrane helix</keyword>
<dbReference type="GO" id="GO:0016758">
    <property type="term" value="F:hexosyltransferase activity"/>
    <property type="evidence" value="ECO:0007669"/>
    <property type="project" value="TreeGrafter"/>
</dbReference>
<dbReference type="EMBL" id="PDOA01000001">
    <property type="protein sequence ID" value="PWC30789.1"/>
    <property type="molecule type" value="Genomic_DNA"/>
</dbReference>
<dbReference type="Gene3D" id="3.90.550.10">
    <property type="entry name" value="Spore Coat Polysaccharide Biosynthesis Protein SpsA, Chain A"/>
    <property type="match status" value="1"/>
</dbReference>
<feature type="transmembrane region" description="Helical" evidence="7">
    <location>
        <begin position="400"/>
        <end position="422"/>
    </location>
</feature>
<keyword evidence="3" id="KW-0808">Transferase</keyword>
<dbReference type="Proteomes" id="UP000245048">
    <property type="component" value="Unassembled WGS sequence"/>
</dbReference>
<evidence type="ECO:0000256" key="5">
    <source>
        <dbReference type="ARBA" id="ARBA00022989"/>
    </source>
</evidence>
<evidence type="ECO:0000313" key="9">
    <source>
        <dbReference type="EMBL" id="PWC30789.1"/>
    </source>
</evidence>